<sequence>MIKVILEDEKYGVQEKMSAPGIQLVYFEEGVISKCIREMLHMPSYMILGMVEILTATHRE</sequence>
<organism evidence="1 2">
    <name type="scientific">Botrytis byssoidea</name>
    <dbReference type="NCBI Taxonomy" id="139641"/>
    <lineage>
        <taxon>Eukaryota</taxon>
        <taxon>Fungi</taxon>
        <taxon>Dikarya</taxon>
        <taxon>Ascomycota</taxon>
        <taxon>Pezizomycotina</taxon>
        <taxon>Leotiomycetes</taxon>
        <taxon>Helotiales</taxon>
        <taxon>Sclerotiniaceae</taxon>
        <taxon>Botrytis</taxon>
    </lineage>
</organism>
<dbReference type="RefSeq" id="XP_038731014.1">
    <property type="nucleotide sequence ID" value="XM_038878176.1"/>
</dbReference>
<gene>
    <name evidence="1" type="ORF">EAE97_007662</name>
</gene>
<name>A0A9P5ID48_9HELO</name>
<keyword evidence="2" id="KW-1185">Reference proteome</keyword>
<comment type="caution">
    <text evidence="1">The sequence shown here is derived from an EMBL/GenBank/DDBJ whole genome shotgun (WGS) entry which is preliminary data.</text>
</comment>
<reference evidence="1 2" key="1">
    <citation type="journal article" date="2020" name="Genome Biol. Evol.">
        <title>Comparative genomics of Sclerotiniaceae.</title>
        <authorList>
            <person name="Valero Jimenez C.A."/>
            <person name="Steentjes M."/>
            <person name="Scholten O.E."/>
            <person name="Van Kan J.A.L."/>
        </authorList>
    </citation>
    <scope>NUCLEOTIDE SEQUENCE [LARGE SCALE GENOMIC DNA]</scope>
    <source>
        <strain evidence="1 2">MUCL 94</strain>
    </source>
</reference>
<dbReference type="Proteomes" id="UP000710849">
    <property type="component" value="Unassembled WGS sequence"/>
</dbReference>
<evidence type="ECO:0000313" key="1">
    <source>
        <dbReference type="EMBL" id="KAF7937866.1"/>
    </source>
</evidence>
<accession>A0A9P5ID48</accession>
<dbReference type="EMBL" id="RCSW01000015">
    <property type="protein sequence ID" value="KAF7937866.1"/>
    <property type="molecule type" value="Genomic_DNA"/>
</dbReference>
<protein>
    <submittedName>
        <fullName evidence="1">Uncharacterized protein</fullName>
    </submittedName>
</protein>
<dbReference type="AlphaFoldDB" id="A0A9P5ID48"/>
<proteinExistence type="predicted"/>
<dbReference type="GeneID" id="62151250"/>
<evidence type="ECO:0000313" key="2">
    <source>
        <dbReference type="Proteomes" id="UP000710849"/>
    </source>
</evidence>